<proteinExistence type="predicted"/>
<dbReference type="SMART" id="SM00387">
    <property type="entry name" value="HATPase_c"/>
    <property type="match status" value="1"/>
</dbReference>
<dbReference type="InterPro" id="IPR050736">
    <property type="entry name" value="Sensor_HK_Regulatory"/>
</dbReference>
<dbReference type="Gene3D" id="1.10.287.130">
    <property type="match status" value="1"/>
</dbReference>
<dbReference type="SMART" id="SM00388">
    <property type="entry name" value="HisKA"/>
    <property type="match status" value="1"/>
</dbReference>
<evidence type="ECO:0000256" key="3">
    <source>
        <dbReference type="ARBA" id="ARBA00022553"/>
    </source>
</evidence>
<dbReference type="AlphaFoldDB" id="A0A0F9NRE4"/>
<dbReference type="Gene3D" id="3.30.450.40">
    <property type="match status" value="1"/>
</dbReference>
<dbReference type="PRINTS" id="PR00344">
    <property type="entry name" value="BCTRLSENSOR"/>
</dbReference>
<dbReference type="InterPro" id="IPR003594">
    <property type="entry name" value="HATPase_dom"/>
</dbReference>
<dbReference type="EMBL" id="LAZR01006538">
    <property type="protein sequence ID" value="KKM91400.1"/>
    <property type="molecule type" value="Genomic_DNA"/>
</dbReference>
<evidence type="ECO:0000259" key="7">
    <source>
        <dbReference type="PROSITE" id="PS50109"/>
    </source>
</evidence>
<dbReference type="SUPFAM" id="SSF47384">
    <property type="entry name" value="Homodimeric domain of signal transducing histidine kinase"/>
    <property type="match status" value="1"/>
</dbReference>
<protein>
    <recommendedName>
        <fullName evidence="2">histidine kinase</fullName>
        <ecNumber evidence="2">2.7.13.3</ecNumber>
    </recommendedName>
</protein>
<evidence type="ECO:0000256" key="5">
    <source>
        <dbReference type="ARBA" id="ARBA00022777"/>
    </source>
</evidence>
<keyword evidence="4" id="KW-0808">Transferase</keyword>
<dbReference type="PANTHER" id="PTHR43711:SF26">
    <property type="entry name" value="SENSOR HISTIDINE KINASE RCSC"/>
    <property type="match status" value="1"/>
</dbReference>
<dbReference type="Pfam" id="PF00512">
    <property type="entry name" value="HisKA"/>
    <property type="match status" value="1"/>
</dbReference>
<evidence type="ECO:0000256" key="4">
    <source>
        <dbReference type="ARBA" id="ARBA00022679"/>
    </source>
</evidence>
<dbReference type="InterPro" id="IPR004358">
    <property type="entry name" value="Sig_transdc_His_kin-like_C"/>
</dbReference>
<dbReference type="SUPFAM" id="SSF55874">
    <property type="entry name" value="ATPase domain of HSP90 chaperone/DNA topoisomerase II/histidine kinase"/>
    <property type="match status" value="1"/>
</dbReference>
<dbReference type="Pfam" id="PF02518">
    <property type="entry name" value="HATPase_c"/>
    <property type="match status" value="1"/>
</dbReference>
<feature type="domain" description="Histidine kinase" evidence="7">
    <location>
        <begin position="211"/>
        <end position="433"/>
    </location>
</feature>
<dbReference type="PROSITE" id="PS50109">
    <property type="entry name" value="HIS_KIN"/>
    <property type="match status" value="1"/>
</dbReference>
<organism evidence="8">
    <name type="scientific">marine sediment metagenome</name>
    <dbReference type="NCBI Taxonomy" id="412755"/>
    <lineage>
        <taxon>unclassified sequences</taxon>
        <taxon>metagenomes</taxon>
        <taxon>ecological metagenomes</taxon>
    </lineage>
</organism>
<evidence type="ECO:0000256" key="1">
    <source>
        <dbReference type="ARBA" id="ARBA00000085"/>
    </source>
</evidence>
<comment type="caution">
    <text evidence="8">The sequence shown here is derived from an EMBL/GenBank/DDBJ whole genome shotgun (WGS) entry which is preliminary data.</text>
</comment>
<dbReference type="GO" id="GO:0000155">
    <property type="term" value="F:phosphorelay sensor kinase activity"/>
    <property type="evidence" value="ECO:0007669"/>
    <property type="project" value="InterPro"/>
</dbReference>
<comment type="catalytic activity">
    <reaction evidence="1">
        <text>ATP + protein L-histidine = ADP + protein N-phospho-L-histidine.</text>
        <dbReference type="EC" id="2.7.13.3"/>
    </reaction>
</comment>
<dbReference type="InterPro" id="IPR003018">
    <property type="entry name" value="GAF"/>
</dbReference>
<dbReference type="Gene3D" id="3.30.565.10">
    <property type="entry name" value="Histidine kinase-like ATPase, C-terminal domain"/>
    <property type="match status" value="1"/>
</dbReference>
<dbReference type="InterPro" id="IPR036097">
    <property type="entry name" value="HisK_dim/P_sf"/>
</dbReference>
<accession>A0A0F9NRE4</accession>
<dbReference type="InterPro" id="IPR036890">
    <property type="entry name" value="HATPase_C_sf"/>
</dbReference>
<name>A0A0F9NRE4_9ZZZZ</name>
<keyword evidence="6" id="KW-0902">Two-component regulatory system</keyword>
<evidence type="ECO:0000313" key="8">
    <source>
        <dbReference type="EMBL" id="KKM91400.1"/>
    </source>
</evidence>
<dbReference type="InterPro" id="IPR005467">
    <property type="entry name" value="His_kinase_dom"/>
</dbReference>
<dbReference type="SMART" id="SM00065">
    <property type="entry name" value="GAF"/>
    <property type="match status" value="1"/>
</dbReference>
<evidence type="ECO:0000256" key="6">
    <source>
        <dbReference type="ARBA" id="ARBA00023012"/>
    </source>
</evidence>
<keyword evidence="5" id="KW-0418">Kinase</keyword>
<sequence length="436" mass="50465">MNITEYKKTEEELQSRIEFEKLISLISIDFINVQNKNINDLINKALKKIGQFVNATRCSLFIYSKNLTRITNTNEWCIVPNDSQIDLLQNIPSEQFGYYLKLLKEKKDVIINQFDDIPLEASGEREWVKEYGFRSLMFVPMLYKNKLFGTLGFYGEINVEIKWKKNLIDLLKVLANIFVNSIVRKRTEQKLKESEEKYRQAYNIADFYKNLFAHDINNILNNISSSSQLCSMLLDQPDNQDKIREFLDVINREVKRGTSLISNVRRLSEIEESEMSIETTELCGILKESIDSLITSFPRRDINVHIDVIDKKIFVKANNLLMDIFGNILDNSVKYNENPSVEIIVKISKEQKKGQNYVKLEFIDNGIGINDTQKEFVFKKGHKEHKGGKGMGFGLSLVKKIIDSYKGQVWVEDRVKGDYTQGSTFIVSIAQAITKK</sequence>
<keyword evidence="3" id="KW-0597">Phosphoprotein</keyword>
<dbReference type="InterPro" id="IPR029016">
    <property type="entry name" value="GAF-like_dom_sf"/>
</dbReference>
<dbReference type="Pfam" id="PF01590">
    <property type="entry name" value="GAF"/>
    <property type="match status" value="1"/>
</dbReference>
<dbReference type="InterPro" id="IPR003661">
    <property type="entry name" value="HisK_dim/P_dom"/>
</dbReference>
<dbReference type="EC" id="2.7.13.3" evidence="2"/>
<evidence type="ECO:0000256" key="2">
    <source>
        <dbReference type="ARBA" id="ARBA00012438"/>
    </source>
</evidence>
<reference evidence="8" key="1">
    <citation type="journal article" date="2015" name="Nature">
        <title>Complex archaea that bridge the gap between prokaryotes and eukaryotes.</title>
        <authorList>
            <person name="Spang A."/>
            <person name="Saw J.H."/>
            <person name="Jorgensen S.L."/>
            <person name="Zaremba-Niedzwiedzka K."/>
            <person name="Martijn J."/>
            <person name="Lind A.E."/>
            <person name="van Eijk R."/>
            <person name="Schleper C."/>
            <person name="Guy L."/>
            <person name="Ettema T.J."/>
        </authorList>
    </citation>
    <scope>NUCLEOTIDE SEQUENCE</scope>
</reference>
<dbReference type="PANTHER" id="PTHR43711">
    <property type="entry name" value="TWO-COMPONENT HISTIDINE KINASE"/>
    <property type="match status" value="1"/>
</dbReference>
<dbReference type="SUPFAM" id="SSF55781">
    <property type="entry name" value="GAF domain-like"/>
    <property type="match status" value="1"/>
</dbReference>
<gene>
    <name evidence="8" type="ORF">LCGC14_1228870</name>
</gene>